<dbReference type="OrthoDB" id="6784213at2759"/>
<evidence type="ECO:0000313" key="8">
    <source>
        <dbReference type="EMBL" id="VEN37946.1"/>
    </source>
</evidence>
<dbReference type="Proteomes" id="UP000410492">
    <property type="component" value="Unassembled WGS sequence"/>
</dbReference>
<keyword evidence="1" id="KW-0479">Metal-binding</keyword>
<dbReference type="PANTHER" id="PTHR46600:SF11">
    <property type="entry name" value="THAP DOMAIN-CONTAINING PROTEIN 10"/>
    <property type="match status" value="1"/>
</dbReference>
<gene>
    <name evidence="8" type="ORF">CALMAC_LOCUS3003</name>
</gene>
<dbReference type="EMBL" id="CAACVG010003926">
    <property type="protein sequence ID" value="VEN37945.1"/>
    <property type="molecule type" value="Genomic_DNA"/>
</dbReference>
<organism evidence="8 9">
    <name type="scientific">Callosobruchus maculatus</name>
    <name type="common">Southern cowpea weevil</name>
    <name type="synonym">Pulse bruchid</name>
    <dbReference type="NCBI Taxonomy" id="64391"/>
    <lineage>
        <taxon>Eukaryota</taxon>
        <taxon>Metazoa</taxon>
        <taxon>Ecdysozoa</taxon>
        <taxon>Arthropoda</taxon>
        <taxon>Hexapoda</taxon>
        <taxon>Insecta</taxon>
        <taxon>Pterygota</taxon>
        <taxon>Neoptera</taxon>
        <taxon>Endopterygota</taxon>
        <taxon>Coleoptera</taxon>
        <taxon>Polyphaga</taxon>
        <taxon>Cucujiformia</taxon>
        <taxon>Chrysomeloidea</taxon>
        <taxon>Chrysomelidae</taxon>
        <taxon>Bruchinae</taxon>
        <taxon>Bruchini</taxon>
        <taxon>Callosobruchus</taxon>
    </lineage>
</organism>
<dbReference type="AlphaFoldDB" id="A0A653BRK5"/>
<evidence type="ECO:0000256" key="5">
    <source>
        <dbReference type="PROSITE-ProRule" id="PRU00309"/>
    </source>
</evidence>
<dbReference type="InterPro" id="IPR038441">
    <property type="entry name" value="THAP_Znf_sf"/>
</dbReference>
<feature type="compositionally biased region" description="Low complexity" evidence="6">
    <location>
        <begin position="133"/>
        <end position="144"/>
    </location>
</feature>
<feature type="region of interest" description="Disordered" evidence="6">
    <location>
        <begin position="116"/>
        <end position="153"/>
    </location>
</feature>
<protein>
    <recommendedName>
        <fullName evidence="7">THAP-type domain-containing protein</fullName>
    </recommendedName>
</protein>
<keyword evidence="2 5" id="KW-0863">Zinc-finger</keyword>
<keyword evidence="3" id="KW-0862">Zinc</keyword>
<evidence type="ECO:0000313" key="9">
    <source>
        <dbReference type="Proteomes" id="UP000410492"/>
    </source>
</evidence>
<feature type="compositionally biased region" description="Acidic residues" evidence="6">
    <location>
        <begin position="117"/>
        <end position="132"/>
    </location>
</feature>
<dbReference type="GO" id="GO:0043565">
    <property type="term" value="F:sequence-specific DNA binding"/>
    <property type="evidence" value="ECO:0007669"/>
    <property type="project" value="InterPro"/>
</dbReference>
<dbReference type="SMART" id="SM00692">
    <property type="entry name" value="DM3"/>
    <property type="match status" value="1"/>
</dbReference>
<evidence type="ECO:0000256" key="4">
    <source>
        <dbReference type="ARBA" id="ARBA00023125"/>
    </source>
</evidence>
<evidence type="ECO:0000256" key="2">
    <source>
        <dbReference type="ARBA" id="ARBA00022771"/>
    </source>
</evidence>
<proteinExistence type="predicted"/>
<dbReference type="PANTHER" id="PTHR46600">
    <property type="entry name" value="THAP DOMAIN-CONTAINING"/>
    <property type="match status" value="1"/>
</dbReference>
<dbReference type="SUPFAM" id="SSF57716">
    <property type="entry name" value="Glucocorticoid receptor-like (DNA-binding domain)"/>
    <property type="match status" value="1"/>
</dbReference>
<dbReference type="InterPro" id="IPR026516">
    <property type="entry name" value="THAP1/10"/>
</dbReference>
<accession>A0A653BRK5</accession>
<sequence length="153" mass="16462">MGLRKCSVCNMVCNERMFKLVGVSILASGVDVSLPAICFRFPKDSGTKNMWLEALNMSRRDIFASSVVCENHFRSQDVLKLAGKYHLRGDAVPSLHINKPGSSATVTAEHSITITSDSEETVTAENSSEDSEATLTASEASSCSPMRAADEIG</sequence>
<feature type="non-terminal residue" evidence="8">
    <location>
        <position position="153"/>
    </location>
</feature>
<evidence type="ECO:0000256" key="1">
    <source>
        <dbReference type="ARBA" id="ARBA00022723"/>
    </source>
</evidence>
<dbReference type="Gene3D" id="6.20.210.20">
    <property type="entry name" value="THAP domain"/>
    <property type="match status" value="1"/>
</dbReference>
<dbReference type="PROSITE" id="PS50950">
    <property type="entry name" value="ZF_THAP"/>
    <property type="match status" value="1"/>
</dbReference>
<evidence type="ECO:0000256" key="6">
    <source>
        <dbReference type="SAM" id="MobiDB-lite"/>
    </source>
</evidence>
<dbReference type="GO" id="GO:0008270">
    <property type="term" value="F:zinc ion binding"/>
    <property type="evidence" value="ECO:0007669"/>
    <property type="project" value="UniProtKB-KW"/>
</dbReference>
<evidence type="ECO:0000259" key="7">
    <source>
        <dbReference type="PROSITE" id="PS50950"/>
    </source>
</evidence>
<dbReference type="EMBL" id="CAACVG010003926">
    <property type="protein sequence ID" value="VEN37946.1"/>
    <property type="molecule type" value="Genomic_DNA"/>
</dbReference>
<evidence type="ECO:0000256" key="3">
    <source>
        <dbReference type="ARBA" id="ARBA00022833"/>
    </source>
</evidence>
<dbReference type="InterPro" id="IPR006612">
    <property type="entry name" value="THAP_Znf"/>
</dbReference>
<name>A0A653BRK5_CALMS</name>
<dbReference type="SMART" id="SM00980">
    <property type="entry name" value="THAP"/>
    <property type="match status" value="1"/>
</dbReference>
<reference evidence="8 9" key="1">
    <citation type="submission" date="2019-01" db="EMBL/GenBank/DDBJ databases">
        <authorList>
            <person name="Sayadi A."/>
        </authorList>
    </citation>
    <scope>NUCLEOTIDE SEQUENCE [LARGE SCALE GENOMIC DNA]</scope>
</reference>
<feature type="domain" description="THAP-type" evidence="7">
    <location>
        <begin position="1"/>
        <end position="96"/>
    </location>
</feature>
<dbReference type="Pfam" id="PF05485">
    <property type="entry name" value="THAP"/>
    <property type="match status" value="1"/>
</dbReference>
<keyword evidence="9" id="KW-1185">Reference proteome</keyword>
<keyword evidence="4 5" id="KW-0238">DNA-binding</keyword>